<evidence type="ECO:0000313" key="7">
    <source>
        <dbReference type="EMBL" id="KAG2227254.1"/>
    </source>
</evidence>
<reference evidence="7 8" key="1">
    <citation type="submission" date="2020-12" db="EMBL/GenBank/DDBJ databases">
        <title>Metabolic potential, ecology and presence of endohyphal bacteria is reflected in genomic diversity of Mucoromycotina.</title>
        <authorList>
            <person name="Muszewska A."/>
            <person name="Okrasinska A."/>
            <person name="Steczkiewicz K."/>
            <person name="Drgas O."/>
            <person name="Orlowska M."/>
            <person name="Perlinska-Lenart U."/>
            <person name="Aleksandrzak-Piekarczyk T."/>
            <person name="Szatraj K."/>
            <person name="Zielenkiewicz U."/>
            <person name="Pilsyk S."/>
            <person name="Malc E."/>
            <person name="Mieczkowski P."/>
            <person name="Kruszewska J.S."/>
            <person name="Biernat P."/>
            <person name="Pawlowska J."/>
        </authorList>
    </citation>
    <scope>NUCLEOTIDE SEQUENCE [LARGE SCALE GENOMIC DNA]</scope>
    <source>
        <strain evidence="7 8">CBS 142.35</strain>
    </source>
</reference>
<evidence type="ECO:0000256" key="3">
    <source>
        <dbReference type="ARBA" id="ARBA00023242"/>
    </source>
</evidence>
<dbReference type="InterPro" id="IPR008422">
    <property type="entry name" value="KN_HD"/>
</dbReference>
<keyword evidence="8" id="KW-1185">Reference proteome</keyword>
<dbReference type="PANTHER" id="PTHR11850">
    <property type="entry name" value="HOMEOBOX PROTEIN TRANSCRIPTION FACTORS"/>
    <property type="match status" value="1"/>
</dbReference>
<evidence type="ECO:0000256" key="2">
    <source>
        <dbReference type="ARBA" id="ARBA00023155"/>
    </source>
</evidence>
<feature type="DNA-binding region" description="Homeobox" evidence="4">
    <location>
        <begin position="223"/>
        <end position="285"/>
    </location>
</feature>
<gene>
    <name evidence="7" type="ORF">INT45_008498</name>
</gene>
<evidence type="ECO:0000256" key="5">
    <source>
        <dbReference type="SAM" id="MobiDB-lite"/>
    </source>
</evidence>
<feature type="compositionally biased region" description="Low complexity" evidence="5">
    <location>
        <begin position="126"/>
        <end position="158"/>
    </location>
</feature>
<sequence>MSNCVLPSVDNKQRRVFSPVILFHDHRFIRDGSGDLEHVHIPYRDPHYVPSIESSKKRIYQMLEDNGRFWTDVMMACSKDTTITHKTTTTDNNNNKPLSPVPSLVSSSSPTSVTPKEPSQEYRLIPSSSTSSTSSSSSSSSPSPSSSSSQQQQQQQTTLNERRPYQRRSHPPTMHVSRQKRTRKSTHVIQTGQLSSVQQQKRNHYNKSSASTSTTNTNTNGIKKRQRSNLPKPVTAILKTWLTEHKEHPYPNEDEKIALVQKTGLARNQISNWFINARRRILRPMLIADDVDVEVEDEDYEHQEGYSSYKRRISSTSTTSNLSRR</sequence>
<feature type="domain" description="Homeobox" evidence="6">
    <location>
        <begin position="221"/>
        <end position="284"/>
    </location>
</feature>
<proteinExistence type="predicted"/>
<dbReference type="SMART" id="SM00389">
    <property type="entry name" value="HOX"/>
    <property type="match status" value="1"/>
</dbReference>
<dbReference type="Gene3D" id="1.10.10.60">
    <property type="entry name" value="Homeodomain-like"/>
    <property type="match status" value="1"/>
</dbReference>
<dbReference type="EMBL" id="JAEPRB010000009">
    <property type="protein sequence ID" value="KAG2227254.1"/>
    <property type="molecule type" value="Genomic_DNA"/>
</dbReference>
<organism evidence="7 8">
    <name type="scientific">Circinella minor</name>
    <dbReference type="NCBI Taxonomy" id="1195481"/>
    <lineage>
        <taxon>Eukaryota</taxon>
        <taxon>Fungi</taxon>
        <taxon>Fungi incertae sedis</taxon>
        <taxon>Mucoromycota</taxon>
        <taxon>Mucoromycotina</taxon>
        <taxon>Mucoromycetes</taxon>
        <taxon>Mucorales</taxon>
        <taxon>Lichtheimiaceae</taxon>
        <taxon>Circinella</taxon>
    </lineage>
</organism>
<dbReference type="GO" id="GO:0003677">
    <property type="term" value="F:DNA binding"/>
    <property type="evidence" value="ECO:0007669"/>
    <property type="project" value="UniProtKB-UniRule"/>
</dbReference>
<evidence type="ECO:0000259" key="6">
    <source>
        <dbReference type="PROSITE" id="PS50071"/>
    </source>
</evidence>
<feature type="compositionally biased region" description="Low complexity" evidence="5">
    <location>
        <begin position="85"/>
        <end position="115"/>
    </location>
</feature>
<dbReference type="InterPro" id="IPR050224">
    <property type="entry name" value="TALE_homeobox"/>
</dbReference>
<evidence type="ECO:0000256" key="1">
    <source>
        <dbReference type="ARBA" id="ARBA00023125"/>
    </source>
</evidence>
<dbReference type="OrthoDB" id="10056939at2759"/>
<dbReference type="PROSITE" id="PS50071">
    <property type="entry name" value="HOMEOBOX_2"/>
    <property type="match status" value="1"/>
</dbReference>
<protein>
    <recommendedName>
        <fullName evidence="6">Homeobox domain-containing protein</fullName>
    </recommendedName>
</protein>
<keyword evidence="3 4" id="KW-0539">Nucleus</keyword>
<feature type="region of interest" description="Disordered" evidence="5">
    <location>
        <begin position="301"/>
        <end position="325"/>
    </location>
</feature>
<keyword evidence="2 4" id="KW-0371">Homeobox</keyword>
<dbReference type="SUPFAM" id="SSF46689">
    <property type="entry name" value="Homeodomain-like"/>
    <property type="match status" value="1"/>
</dbReference>
<feature type="compositionally biased region" description="Low complexity" evidence="5">
    <location>
        <begin position="314"/>
        <end position="325"/>
    </location>
</feature>
<feature type="compositionally biased region" description="Low complexity" evidence="5">
    <location>
        <begin position="206"/>
        <end position="220"/>
    </location>
</feature>
<evidence type="ECO:0000313" key="8">
    <source>
        <dbReference type="Proteomes" id="UP000646827"/>
    </source>
</evidence>
<feature type="compositionally biased region" description="Polar residues" evidence="5">
    <location>
        <begin position="187"/>
        <end position="200"/>
    </location>
</feature>
<feature type="region of interest" description="Disordered" evidence="5">
    <location>
        <begin position="85"/>
        <end position="228"/>
    </location>
</feature>
<evidence type="ECO:0000256" key="4">
    <source>
        <dbReference type="PROSITE-ProRule" id="PRU00108"/>
    </source>
</evidence>
<dbReference type="Proteomes" id="UP000646827">
    <property type="component" value="Unassembled WGS sequence"/>
</dbReference>
<dbReference type="AlphaFoldDB" id="A0A8H7SD89"/>
<dbReference type="CDD" id="cd00086">
    <property type="entry name" value="homeodomain"/>
    <property type="match status" value="1"/>
</dbReference>
<dbReference type="InterPro" id="IPR001356">
    <property type="entry name" value="HD"/>
</dbReference>
<name>A0A8H7SD89_9FUNG</name>
<dbReference type="GO" id="GO:0006355">
    <property type="term" value="P:regulation of DNA-templated transcription"/>
    <property type="evidence" value="ECO:0007669"/>
    <property type="project" value="InterPro"/>
</dbReference>
<comment type="caution">
    <text evidence="7">The sequence shown here is derived from an EMBL/GenBank/DDBJ whole genome shotgun (WGS) entry which is preliminary data.</text>
</comment>
<dbReference type="GO" id="GO:0005634">
    <property type="term" value="C:nucleus"/>
    <property type="evidence" value="ECO:0007669"/>
    <property type="project" value="UniProtKB-SubCell"/>
</dbReference>
<keyword evidence="1 4" id="KW-0238">DNA-binding</keyword>
<dbReference type="InterPro" id="IPR009057">
    <property type="entry name" value="Homeodomain-like_sf"/>
</dbReference>
<accession>A0A8H7SD89</accession>
<dbReference type="Pfam" id="PF05920">
    <property type="entry name" value="Homeobox_KN"/>
    <property type="match status" value="1"/>
</dbReference>
<comment type="subcellular location">
    <subcellularLocation>
        <location evidence="4">Nucleus</location>
    </subcellularLocation>
</comment>
<feature type="compositionally biased region" description="Basic residues" evidence="5">
    <location>
        <begin position="177"/>
        <end position="186"/>
    </location>
</feature>